<feature type="chain" id="PRO_5046004415" description="Esterase-like activity of phytase family protein" evidence="1">
    <location>
        <begin position="22"/>
        <end position="265"/>
    </location>
</feature>
<protein>
    <recommendedName>
        <fullName evidence="4">Esterase-like activity of phytase family protein</fullName>
    </recommendedName>
</protein>
<sequence>MRIPLLLTAITAALCIMGCRAEPAPAPQPADAAVPTTDNAWPFPPTTLPHADGRLALAEPQPLPGAVAVAFHPARPLLAWADGETLRTLDLDNGTSEATPVGHWIADLAFSPQGDLWLAADSAQRWRDGTAACRSEPYALDRLLGVDAAGVTAASYTHGDGIGPLRRQVWIDNDCRLEHETTAPLPAGVRNAGDDPGAAPWRETLRPVHALPEALPGRIDGDRIRLDDATAIALPGRPMAVSPDGRWWVLEHDGEPALWRLDEPD</sequence>
<keyword evidence="3" id="KW-1185">Reference proteome</keyword>
<keyword evidence="1" id="KW-0732">Signal</keyword>
<evidence type="ECO:0008006" key="4">
    <source>
        <dbReference type="Google" id="ProtNLM"/>
    </source>
</evidence>
<evidence type="ECO:0000313" key="3">
    <source>
        <dbReference type="Proteomes" id="UP001566331"/>
    </source>
</evidence>
<dbReference type="RefSeq" id="WP_370565552.1">
    <property type="nucleotide sequence ID" value="NZ_JBFWIB010000019.1"/>
</dbReference>
<proteinExistence type="predicted"/>
<dbReference type="Proteomes" id="UP001566331">
    <property type="component" value="Unassembled WGS sequence"/>
</dbReference>
<organism evidence="2 3">
    <name type="scientific">Luteimonas salinilitoris</name>
    <dbReference type="NCBI Taxonomy" id="3237697"/>
    <lineage>
        <taxon>Bacteria</taxon>
        <taxon>Pseudomonadati</taxon>
        <taxon>Pseudomonadota</taxon>
        <taxon>Gammaproteobacteria</taxon>
        <taxon>Lysobacterales</taxon>
        <taxon>Lysobacteraceae</taxon>
        <taxon>Luteimonas</taxon>
    </lineage>
</organism>
<evidence type="ECO:0000256" key="1">
    <source>
        <dbReference type="SAM" id="SignalP"/>
    </source>
</evidence>
<dbReference type="EMBL" id="JBFWIC010000029">
    <property type="protein sequence ID" value="MEZ0476190.1"/>
    <property type="molecule type" value="Genomic_DNA"/>
</dbReference>
<evidence type="ECO:0000313" key="2">
    <source>
        <dbReference type="EMBL" id="MEZ0476190.1"/>
    </source>
</evidence>
<reference evidence="2 3" key="1">
    <citation type="submission" date="2024-07" db="EMBL/GenBank/DDBJ databases">
        <title>Luteimonas salilacus sp. nov., isolated from the shore soil of Salt Lake in Tibet of China.</title>
        <authorList>
            <person name="Zhang X."/>
            <person name="Li A."/>
        </authorList>
    </citation>
    <scope>NUCLEOTIDE SEQUENCE [LARGE SCALE GENOMIC DNA]</scope>
    <source>
        <strain evidence="2 3">B3-2-R+30</strain>
    </source>
</reference>
<feature type="signal peptide" evidence="1">
    <location>
        <begin position="1"/>
        <end position="21"/>
    </location>
</feature>
<accession>A0ABV4HTY0</accession>
<gene>
    <name evidence="2" type="ORF">AB6713_16445</name>
</gene>
<name>A0ABV4HTY0_9GAMM</name>
<comment type="caution">
    <text evidence="2">The sequence shown here is derived from an EMBL/GenBank/DDBJ whole genome shotgun (WGS) entry which is preliminary data.</text>
</comment>
<dbReference type="SUPFAM" id="SSF50952">
    <property type="entry name" value="Soluble quinoprotein glucose dehydrogenase"/>
    <property type="match status" value="1"/>
</dbReference>
<dbReference type="InterPro" id="IPR011041">
    <property type="entry name" value="Quinoprot_gluc/sorb_DH_b-prop"/>
</dbReference>